<dbReference type="STRING" id="1850250.LPB142_08685"/>
<dbReference type="InterPro" id="IPR036291">
    <property type="entry name" value="NAD(P)-bd_dom_sf"/>
</dbReference>
<protein>
    <submittedName>
        <fullName evidence="3">Short-chain dehydrogenase</fullName>
    </submittedName>
</protein>
<dbReference type="SUPFAM" id="SSF51735">
    <property type="entry name" value="NAD(P)-binding Rossmann-fold domains"/>
    <property type="match status" value="1"/>
</dbReference>
<name>A0A1D9MCA9_9RHOB</name>
<keyword evidence="4" id="KW-1185">Reference proteome</keyword>
<dbReference type="GO" id="GO:0016491">
    <property type="term" value="F:oxidoreductase activity"/>
    <property type="evidence" value="ECO:0007669"/>
    <property type="project" value="UniProtKB-KW"/>
</dbReference>
<dbReference type="RefSeq" id="WP_071166136.1">
    <property type="nucleotide sequence ID" value="NZ_CP017781.1"/>
</dbReference>
<accession>A0A1D9MCA9</accession>
<dbReference type="GO" id="GO:0016020">
    <property type="term" value="C:membrane"/>
    <property type="evidence" value="ECO:0007669"/>
    <property type="project" value="TreeGrafter"/>
</dbReference>
<evidence type="ECO:0000256" key="2">
    <source>
        <dbReference type="ARBA" id="ARBA00023002"/>
    </source>
</evidence>
<dbReference type="Proteomes" id="UP000176562">
    <property type="component" value="Chromosome"/>
</dbReference>
<dbReference type="Gene3D" id="3.40.50.720">
    <property type="entry name" value="NAD(P)-binding Rossmann-like Domain"/>
    <property type="match status" value="1"/>
</dbReference>
<organism evidence="3 4">
    <name type="scientific">Rhodobacter xanthinilyticus</name>
    <dbReference type="NCBI Taxonomy" id="1850250"/>
    <lineage>
        <taxon>Bacteria</taxon>
        <taxon>Pseudomonadati</taxon>
        <taxon>Pseudomonadota</taxon>
        <taxon>Alphaproteobacteria</taxon>
        <taxon>Rhodobacterales</taxon>
        <taxon>Rhodobacter group</taxon>
        <taxon>Rhodobacter</taxon>
    </lineage>
</organism>
<dbReference type="PRINTS" id="PR00081">
    <property type="entry name" value="GDHRDH"/>
</dbReference>
<dbReference type="AlphaFoldDB" id="A0A1D9MCA9"/>
<reference evidence="3 4" key="1">
    <citation type="submission" date="2016-10" db="EMBL/GenBank/DDBJ databases">
        <title>Rhodobacter sp. LPB0142, isolated from sea water.</title>
        <authorList>
            <person name="Kim E."/>
            <person name="Yi H."/>
        </authorList>
    </citation>
    <scope>NUCLEOTIDE SEQUENCE [LARGE SCALE GENOMIC DNA]</scope>
    <source>
        <strain evidence="3 4">LPB0142</strain>
    </source>
</reference>
<dbReference type="Pfam" id="PF00106">
    <property type="entry name" value="adh_short"/>
    <property type="match status" value="1"/>
</dbReference>
<evidence type="ECO:0000313" key="4">
    <source>
        <dbReference type="Proteomes" id="UP000176562"/>
    </source>
</evidence>
<proteinExistence type="inferred from homology"/>
<dbReference type="InterPro" id="IPR002347">
    <property type="entry name" value="SDR_fam"/>
</dbReference>
<keyword evidence="2" id="KW-0560">Oxidoreductase</keyword>
<evidence type="ECO:0000313" key="3">
    <source>
        <dbReference type="EMBL" id="AOZ69379.1"/>
    </source>
</evidence>
<dbReference type="InterPro" id="IPR020904">
    <property type="entry name" value="Sc_DH/Rdtase_CS"/>
</dbReference>
<comment type="similarity">
    <text evidence="1">Belongs to the short-chain dehydrogenases/reductases (SDR) family.</text>
</comment>
<gene>
    <name evidence="3" type="ORF">LPB142_08685</name>
</gene>
<dbReference type="EMBL" id="CP017781">
    <property type="protein sequence ID" value="AOZ69379.1"/>
    <property type="molecule type" value="Genomic_DNA"/>
</dbReference>
<dbReference type="PANTHER" id="PTHR44196:SF1">
    <property type="entry name" value="DEHYDROGENASE_REDUCTASE SDR FAMILY MEMBER 7B"/>
    <property type="match status" value="1"/>
</dbReference>
<dbReference type="PANTHER" id="PTHR44196">
    <property type="entry name" value="DEHYDROGENASE/REDUCTASE SDR FAMILY MEMBER 7B"/>
    <property type="match status" value="1"/>
</dbReference>
<dbReference type="PROSITE" id="PS00061">
    <property type="entry name" value="ADH_SHORT"/>
    <property type="match status" value="1"/>
</dbReference>
<dbReference type="KEGG" id="rhp:LPB142_08685"/>
<evidence type="ECO:0000256" key="1">
    <source>
        <dbReference type="ARBA" id="ARBA00006484"/>
    </source>
</evidence>
<sequence>MEFAGRRIWIIGASAGIGAALARALAGRGARLILSARDGAALEGFAQGASGAQVLPLDLARPETLAAAVATLADQPPLDAVICTAALYEPGRVADLDPAQTEALVRVNLLGLFEVARLCPPLLRAGGQLVLFGSVAGYLGLPGGQPYSATKAAVNNLAETLAAELAPRVDVRLVCPGFVRTRLTARNRFAMPAIVTPEEAAEAVLRGLGGRSFEIHFPRRFTLAMKLLRLLPYALSLRLTRRLARPRPGTPA</sequence>